<evidence type="ECO:0000313" key="1">
    <source>
        <dbReference type="EMBL" id="SVD10568.1"/>
    </source>
</evidence>
<gene>
    <name evidence="1" type="ORF">METZ01_LOCUS363422</name>
</gene>
<protein>
    <submittedName>
        <fullName evidence="1">Uncharacterized protein</fullName>
    </submittedName>
</protein>
<reference evidence="1" key="1">
    <citation type="submission" date="2018-05" db="EMBL/GenBank/DDBJ databases">
        <authorList>
            <person name="Lanie J.A."/>
            <person name="Ng W.-L."/>
            <person name="Kazmierczak K.M."/>
            <person name="Andrzejewski T.M."/>
            <person name="Davidsen T.M."/>
            <person name="Wayne K.J."/>
            <person name="Tettelin H."/>
            <person name="Glass J.I."/>
            <person name="Rusch D."/>
            <person name="Podicherti R."/>
            <person name="Tsui H.-C.T."/>
            <person name="Winkler M.E."/>
        </authorList>
    </citation>
    <scope>NUCLEOTIDE SEQUENCE</scope>
</reference>
<feature type="non-terminal residue" evidence="1">
    <location>
        <position position="32"/>
    </location>
</feature>
<accession>A0A382SN17</accession>
<feature type="non-terminal residue" evidence="1">
    <location>
        <position position="1"/>
    </location>
</feature>
<organism evidence="1">
    <name type="scientific">marine metagenome</name>
    <dbReference type="NCBI Taxonomy" id="408172"/>
    <lineage>
        <taxon>unclassified sequences</taxon>
        <taxon>metagenomes</taxon>
        <taxon>ecological metagenomes</taxon>
    </lineage>
</organism>
<dbReference type="EMBL" id="UINC01129876">
    <property type="protein sequence ID" value="SVD10568.1"/>
    <property type="molecule type" value="Genomic_DNA"/>
</dbReference>
<name>A0A382SN17_9ZZZZ</name>
<proteinExistence type="predicted"/>
<sequence>MQLGLSNKDQKKVLTAFYSLGEVCGTIWDNIV</sequence>
<dbReference type="AlphaFoldDB" id="A0A382SN17"/>